<evidence type="ECO:0000259" key="3">
    <source>
        <dbReference type="PROSITE" id="PS50157"/>
    </source>
</evidence>
<protein>
    <submittedName>
        <fullName evidence="4">Zinc finger protein R05D3.3</fullName>
    </submittedName>
</protein>
<evidence type="ECO:0000313" key="4">
    <source>
        <dbReference type="EMBL" id="KAI1705659.1"/>
    </source>
</evidence>
<keyword evidence="1" id="KW-0862">Zinc</keyword>
<feature type="region of interest" description="Disordered" evidence="2">
    <location>
        <begin position="64"/>
        <end position="105"/>
    </location>
</feature>
<dbReference type="InterPro" id="IPR013087">
    <property type="entry name" value="Znf_C2H2_type"/>
</dbReference>
<proteinExistence type="predicted"/>
<dbReference type="GO" id="GO:0008270">
    <property type="term" value="F:zinc ion binding"/>
    <property type="evidence" value="ECO:0007669"/>
    <property type="project" value="UniProtKB-KW"/>
</dbReference>
<feature type="region of interest" description="Disordered" evidence="2">
    <location>
        <begin position="182"/>
        <end position="203"/>
    </location>
</feature>
<evidence type="ECO:0000256" key="1">
    <source>
        <dbReference type="PROSITE-ProRule" id="PRU00042"/>
    </source>
</evidence>
<feature type="compositionally biased region" description="Polar residues" evidence="2">
    <location>
        <begin position="95"/>
        <end position="105"/>
    </location>
</feature>
<dbReference type="EMBL" id="JAKKPZ010000054">
    <property type="protein sequence ID" value="KAI1705659.1"/>
    <property type="molecule type" value="Genomic_DNA"/>
</dbReference>
<dbReference type="Gene3D" id="3.30.160.60">
    <property type="entry name" value="Classic Zinc Finger"/>
    <property type="match status" value="1"/>
</dbReference>
<accession>A0AAD4MUG2</accession>
<keyword evidence="1" id="KW-0863">Zinc-finger</keyword>
<sequence length="635" mass="70756">MSGFVGHLETLFSPSSLPSTSQSPLGLNLFSRIPTASRNAESAKFHSVSPNCFLTGSFPTNSSENVELRKALSTPSTPNKSGSGSSQSGAQKVSTPTSIFQKPNGSATVASTNFQQILPHLHLLDKDALNGLVNLVNLELLTASILQSGNPITIGLLQQSIKGLNSVFECINGADLISKSENNSSSIPMEQKDTRQVTSQIDADNSSPLRKLLTATTSNCVPQNAMQKISGNEPPLQCLPKEGRGEIEIEDDNSRLRKLTMPKISRHNDAAYYPNIQCILCNEWVCSRNRYMHIESHLQYRPYKCSICGYDNRKEIFINLHIKKAHGSEAVVVYTPDRDLEHRAWVMAEKCLQHTREVLSNKFVSIENDPKPSSGDKRSHREVINAAPREQDPKTNENLTREIEDPLFQPYASQFRPKIYNSQRAEKSQIIEASRMQGLIPDLSDVSSRETQCELCDSYLLAVPSVMDEHVRMHLSASTFRCPIEDCDAKHHSKNFLVRHMKEVHKVRKSPVDLLDGDSILYSEFENTNLACFPRFNVKRRRRSVPIQTNFDCKPPCKSVPEVIIDTETSTAAENILPVAKELPLPDPKNLSQTSELKTLLEAQKLNIVKQSCVTVNVPPKFSVLGSLLTRNKNA</sequence>
<dbReference type="SMART" id="SM00355">
    <property type="entry name" value="ZnF_C2H2"/>
    <property type="match status" value="4"/>
</dbReference>
<feature type="domain" description="C2H2-type" evidence="3">
    <location>
        <begin position="480"/>
        <end position="510"/>
    </location>
</feature>
<dbReference type="PROSITE" id="PS50157">
    <property type="entry name" value="ZINC_FINGER_C2H2_2"/>
    <property type="match status" value="1"/>
</dbReference>
<feature type="compositionally biased region" description="Low complexity" evidence="2">
    <location>
        <begin position="73"/>
        <end position="94"/>
    </location>
</feature>
<comment type="caution">
    <text evidence="4">The sequence shown here is derived from an EMBL/GenBank/DDBJ whole genome shotgun (WGS) entry which is preliminary data.</text>
</comment>
<feature type="region of interest" description="Disordered" evidence="2">
    <location>
        <begin position="366"/>
        <end position="396"/>
    </location>
</feature>
<gene>
    <name evidence="4" type="ORF">DdX_13452</name>
</gene>
<keyword evidence="1" id="KW-0479">Metal-binding</keyword>
<organism evidence="4 5">
    <name type="scientific">Ditylenchus destructor</name>
    <dbReference type="NCBI Taxonomy" id="166010"/>
    <lineage>
        <taxon>Eukaryota</taxon>
        <taxon>Metazoa</taxon>
        <taxon>Ecdysozoa</taxon>
        <taxon>Nematoda</taxon>
        <taxon>Chromadorea</taxon>
        <taxon>Rhabditida</taxon>
        <taxon>Tylenchina</taxon>
        <taxon>Tylenchomorpha</taxon>
        <taxon>Sphaerularioidea</taxon>
        <taxon>Anguinidae</taxon>
        <taxon>Anguininae</taxon>
        <taxon>Ditylenchus</taxon>
    </lineage>
</organism>
<evidence type="ECO:0000256" key="2">
    <source>
        <dbReference type="SAM" id="MobiDB-lite"/>
    </source>
</evidence>
<dbReference type="AlphaFoldDB" id="A0AAD4MUG2"/>
<keyword evidence="5" id="KW-1185">Reference proteome</keyword>
<reference evidence="4" key="1">
    <citation type="submission" date="2022-01" db="EMBL/GenBank/DDBJ databases">
        <title>Genome Sequence Resource for Two Populations of Ditylenchus destructor, the Migratory Endoparasitic Phytonematode.</title>
        <authorList>
            <person name="Zhang H."/>
            <person name="Lin R."/>
            <person name="Xie B."/>
        </authorList>
    </citation>
    <scope>NUCLEOTIDE SEQUENCE</scope>
    <source>
        <strain evidence="4">BazhouSP</strain>
    </source>
</reference>
<dbReference type="Proteomes" id="UP001201812">
    <property type="component" value="Unassembled WGS sequence"/>
</dbReference>
<feature type="compositionally biased region" description="Basic and acidic residues" evidence="2">
    <location>
        <begin position="368"/>
        <end position="396"/>
    </location>
</feature>
<evidence type="ECO:0000313" key="5">
    <source>
        <dbReference type="Proteomes" id="UP001201812"/>
    </source>
</evidence>
<name>A0AAD4MUG2_9BILA</name>